<dbReference type="PROSITE" id="PS51419">
    <property type="entry name" value="RAB"/>
    <property type="match status" value="1"/>
</dbReference>
<evidence type="ECO:0000256" key="3">
    <source>
        <dbReference type="ARBA" id="ARBA00022475"/>
    </source>
</evidence>
<dbReference type="Pfam" id="PF00071">
    <property type="entry name" value="Ras"/>
    <property type="match status" value="1"/>
</dbReference>
<dbReference type="PRINTS" id="PR00449">
    <property type="entry name" value="RASTRNSFRMNG"/>
</dbReference>
<dbReference type="PROSITE" id="PS51421">
    <property type="entry name" value="RAS"/>
    <property type="match status" value="1"/>
</dbReference>
<dbReference type="GO" id="GO:0005886">
    <property type="term" value="C:plasma membrane"/>
    <property type="evidence" value="ECO:0007669"/>
    <property type="project" value="UniProtKB-SubCell"/>
</dbReference>
<evidence type="ECO:0000256" key="5">
    <source>
        <dbReference type="ARBA" id="ARBA00022741"/>
    </source>
</evidence>
<keyword evidence="6" id="KW-0342">GTP-binding</keyword>
<organism evidence="10 11">
    <name type="scientific">Pseudoloma neurophilia</name>
    <dbReference type="NCBI Taxonomy" id="146866"/>
    <lineage>
        <taxon>Eukaryota</taxon>
        <taxon>Fungi</taxon>
        <taxon>Fungi incertae sedis</taxon>
        <taxon>Microsporidia</taxon>
        <taxon>Pseudoloma</taxon>
    </lineage>
</organism>
<dbReference type="InterPro" id="IPR027417">
    <property type="entry name" value="P-loop_NTPase"/>
</dbReference>
<evidence type="ECO:0000313" key="10">
    <source>
        <dbReference type="EMBL" id="KRH94089.1"/>
    </source>
</evidence>
<dbReference type="SMART" id="SM00174">
    <property type="entry name" value="RHO"/>
    <property type="match status" value="1"/>
</dbReference>
<sequence length="205" mass="23367">MDAQIYDNQKKVTGKIVVVGDGACGKTCLLEVFKRNKFPEEYIPTVVDNFVKDVTINEQETVCLTLWDTAGQEDYDSVRPLSYKDTDIVVLCYTIENSNVLCNIPNKWVLEVKNYCPTAKYILVGLKSDLREDPEVNQEGFVSREQGENLANEIGALEFYECSAKTGTNVDEIFINAAKYIAEYRKQKKEKISLFQKIFCCKFCC</sequence>
<dbReference type="OrthoDB" id="8830751at2759"/>
<evidence type="ECO:0000256" key="1">
    <source>
        <dbReference type="ARBA" id="ARBA00004342"/>
    </source>
</evidence>
<evidence type="ECO:0000256" key="2">
    <source>
        <dbReference type="ARBA" id="ARBA00010142"/>
    </source>
</evidence>
<dbReference type="CDD" id="cd00157">
    <property type="entry name" value="Rho"/>
    <property type="match status" value="1"/>
</dbReference>
<keyword evidence="9" id="KW-0636">Prenylation</keyword>
<dbReference type="GO" id="GO:0007264">
    <property type="term" value="P:small GTPase-mediated signal transduction"/>
    <property type="evidence" value="ECO:0007669"/>
    <property type="project" value="InterPro"/>
</dbReference>
<dbReference type="SMART" id="SM00175">
    <property type="entry name" value="RAB"/>
    <property type="match status" value="1"/>
</dbReference>
<dbReference type="GO" id="GO:0005525">
    <property type="term" value="F:GTP binding"/>
    <property type="evidence" value="ECO:0007669"/>
    <property type="project" value="UniProtKB-KW"/>
</dbReference>
<comment type="subcellular location">
    <subcellularLocation>
        <location evidence="1">Cell membrane</location>
        <topology evidence="1">Lipid-anchor</topology>
        <orientation evidence="1">Cytoplasmic side</orientation>
    </subcellularLocation>
</comment>
<keyword evidence="11" id="KW-1185">Reference proteome</keyword>
<evidence type="ECO:0000256" key="9">
    <source>
        <dbReference type="ARBA" id="ARBA00023289"/>
    </source>
</evidence>
<proteinExistence type="inferred from homology"/>
<keyword evidence="8" id="KW-0449">Lipoprotein</keyword>
<dbReference type="FunFam" id="3.40.50.300:FF:000983">
    <property type="entry name" value="Rho family GTPase"/>
    <property type="match status" value="1"/>
</dbReference>
<keyword evidence="4" id="KW-0488">Methylation</keyword>
<protein>
    <submittedName>
        <fullName evidence="10">Ras-related small GTPase, Rho type</fullName>
    </submittedName>
</protein>
<dbReference type="InterPro" id="IPR003578">
    <property type="entry name" value="Small_GTPase_Rho"/>
</dbReference>
<dbReference type="EMBL" id="LGUB01000139">
    <property type="protein sequence ID" value="KRH94089.1"/>
    <property type="molecule type" value="Genomic_DNA"/>
</dbReference>
<evidence type="ECO:0000256" key="8">
    <source>
        <dbReference type="ARBA" id="ARBA00023288"/>
    </source>
</evidence>
<dbReference type="NCBIfam" id="TIGR00231">
    <property type="entry name" value="small_GTP"/>
    <property type="match status" value="1"/>
</dbReference>
<keyword evidence="3" id="KW-1003">Cell membrane</keyword>
<dbReference type="SMART" id="SM00173">
    <property type="entry name" value="RAS"/>
    <property type="match status" value="1"/>
</dbReference>
<gene>
    <name evidence="10" type="ORF">M153_3860005759</name>
</gene>
<dbReference type="Gene3D" id="3.40.50.300">
    <property type="entry name" value="P-loop containing nucleotide triphosphate hydrolases"/>
    <property type="match status" value="1"/>
</dbReference>
<evidence type="ECO:0000256" key="7">
    <source>
        <dbReference type="ARBA" id="ARBA00023136"/>
    </source>
</evidence>
<dbReference type="PANTHER" id="PTHR24072">
    <property type="entry name" value="RHO FAMILY GTPASE"/>
    <property type="match status" value="1"/>
</dbReference>
<dbReference type="InterPro" id="IPR005225">
    <property type="entry name" value="Small_GTP-bd"/>
</dbReference>
<dbReference type="VEuPathDB" id="MicrosporidiaDB:M153_3860005759"/>
<reference evidence="10 11" key="1">
    <citation type="submission" date="2015-07" db="EMBL/GenBank/DDBJ databases">
        <title>The genome of Pseudoloma neurophilia, a relevant intracellular parasite of the zebrafish.</title>
        <authorList>
            <person name="Ndikumana S."/>
            <person name="Pelin A."/>
            <person name="Sanders J."/>
            <person name="Corradi N."/>
        </authorList>
    </citation>
    <scope>NUCLEOTIDE SEQUENCE [LARGE SCALE GENOMIC DNA]</scope>
    <source>
        <strain evidence="10 11">MK1</strain>
    </source>
</reference>
<dbReference type="PROSITE" id="PS51420">
    <property type="entry name" value="RHO"/>
    <property type="match status" value="1"/>
</dbReference>
<evidence type="ECO:0000256" key="4">
    <source>
        <dbReference type="ARBA" id="ARBA00022481"/>
    </source>
</evidence>
<dbReference type="GO" id="GO:0003924">
    <property type="term" value="F:GTPase activity"/>
    <property type="evidence" value="ECO:0007669"/>
    <property type="project" value="InterPro"/>
</dbReference>
<evidence type="ECO:0000256" key="6">
    <source>
        <dbReference type="ARBA" id="ARBA00023134"/>
    </source>
</evidence>
<evidence type="ECO:0000313" key="11">
    <source>
        <dbReference type="Proteomes" id="UP000051530"/>
    </source>
</evidence>
<dbReference type="InterPro" id="IPR001806">
    <property type="entry name" value="Small_GTPase"/>
</dbReference>
<dbReference type="SUPFAM" id="SSF52540">
    <property type="entry name" value="P-loop containing nucleoside triphosphate hydrolases"/>
    <property type="match status" value="1"/>
</dbReference>
<dbReference type="Proteomes" id="UP000051530">
    <property type="component" value="Unassembled WGS sequence"/>
</dbReference>
<keyword evidence="5" id="KW-0547">Nucleotide-binding</keyword>
<keyword evidence="7" id="KW-0472">Membrane</keyword>
<accession>A0A0R0LXP7</accession>
<dbReference type="AlphaFoldDB" id="A0A0R0LXP7"/>
<comment type="similarity">
    <text evidence="2">Belongs to the small GTPase superfamily. Rho family.</text>
</comment>
<name>A0A0R0LXP7_9MICR</name>
<comment type="caution">
    <text evidence="10">The sequence shown here is derived from an EMBL/GenBank/DDBJ whole genome shotgun (WGS) entry which is preliminary data.</text>
</comment>